<dbReference type="Proteomes" id="UP000770661">
    <property type="component" value="Unassembled WGS sequence"/>
</dbReference>
<dbReference type="AlphaFoldDB" id="A0A8J4Y0K9"/>
<evidence type="ECO:0000256" key="3">
    <source>
        <dbReference type="ARBA" id="ARBA00022833"/>
    </source>
</evidence>
<keyword evidence="2" id="KW-0863">Zinc-finger</keyword>
<evidence type="ECO:0000256" key="4">
    <source>
        <dbReference type="ARBA" id="ARBA00023125"/>
    </source>
</evidence>
<dbReference type="GO" id="GO:0008270">
    <property type="term" value="F:zinc ion binding"/>
    <property type="evidence" value="ECO:0007669"/>
    <property type="project" value="UniProtKB-KW"/>
</dbReference>
<evidence type="ECO:0000256" key="1">
    <source>
        <dbReference type="ARBA" id="ARBA00022723"/>
    </source>
</evidence>
<evidence type="ECO:0000259" key="5">
    <source>
        <dbReference type="SMART" id="SM00980"/>
    </source>
</evidence>
<protein>
    <recommendedName>
        <fullName evidence="5">THAP-type domain-containing protein</fullName>
    </recommendedName>
</protein>
<dbReference type="OrthoDB" id="6375579at2759"/>
<evidence type="ECO:0000313" key="6">
    <source>
        <dbReference type="EMBL" id="KAG0717687.1"/>
    </source>
</evidence>
<name>A0A8J4Y0K9_CHIOP</name>
<gene>
    <name evidence="6" type="ORF">GWK47_053905</name>
</gene>
<keyword evidence="1" id="KW-0479">Metal-binding</keyword>
<organism evidence="6 7">
    <name type="scientific">Chionoecetes opilio</name>
    <name type="common">Atlantic snow crab</name>
    <name type="synonym">Cancer opilio</name>
    <dbReference type="NCBI Taxonomy" id="41210"/>
    <lineage>
        <taxon>Eukaryota</taxon>
        <taxon>Metazoa</taxon>
        <taxon>Ecdysozoa</taxon>
        <taxon>Arthropoda</taxon>
        <taxon>Crustacea</taxon>
        <taxon>Multicrustacea</taxon>
        <taxon>Malacostraca</taxon>
        <taxon>Eumalacostraca</taxon>
        <taxon>Eucarida</taxon>
        <taxon>Decapoda</taxon>
        <taxon>Pleocyemata</taxon>
        <taxon>Brachyura</taxon>
        <taxon>Eubrachyura</taxon>
        <taxon>Majoidea</taxon>
        <taxon>Majidae</taxon>
        <taxon>Chionoecetes</taxon>
    </lineage>
</organism>
<dbReference type="InterPro" id="IPR006612">
    <property type="entry name" value="THAP_Znf"/>
</dbReference>
<feature type="domain" description="THAP-type" evidence="5">
    <location>
        <begin position="2"/>
        <end position="78"/>
    </location>
</feature>
<sequence>MVKCAAFNCRSGYRPTKQEEEMIERDSGWNPDHSDVCELHFKPQDFVKGVGPRTKTERQRLRFKPDVIPSVFNSYPETAKPAVLEKRPTFRASSSARLAHEQQVLDNQTEKFFDEDTITDLDDLFNKLFTEMLPSGFRPVMMKLPGGEKLMTIRTEEVDEVTGLPIILSNVTIYANLNFVIHGNGAQLSLRKVADITAKPGQFSALGEVLNVMARVKSLVADTNDHLEAAANMLDALVDHGV</sequence>
<dbReference type="SUPFAM" id="SSF57716">
    <property type="entry name" value="Glucocorticoid receptor-like (DNA-binding domain)"/>
    <property type="match status" value="1"/>
</dbReference>
<accession>A0A8J4Y0K9</accession>
<keyword evidence="7" id="KW-1185">Reference proteome</keyword>
<keyword evidence="4" id="KW-0238">DNA-binding</keyword>
<evidence type="ECO:0000313" key="7">
    <source>
        <dbReference type="Proteomes" id="UP000770661"/>
    </source>
</evidence>
<dbReference type="SMART" id="SM00980">
    <property type="entry name" value="THAP"/>
    <property type="match status" value="1"/>
</dbReference>
<dbReference type="GO" id="GO:0003677">
    <property type="term" value="F:DNA binding"/>
    <property type="evidence" value="ECO:0007669"/>
    <property type="project" value="UniProtKB-KW"/>
</dbReference>
<keyword evidence="3" id="KW-0862">Zinc</keyword>
<evidence type="ECO:0000256" key="2">
    <source>
        <dbReference type="ARBA" id="ARBA00022771"/>
    </source>
</evidence>
<comment type="caution">
    <text evidence="6">The sequence shown here is derived from an EMBL/GenBank/DDBJ whole genome shotgun (WGS) entry which is preliminary data.</text>
</comment>
<proteinExistence type="predicted"/>
<reference evidence="6" key="1">
    <citation type="submission" date="2020-07" db="EMBL/GenBank/DDBJ databases">
        <title>The High-quality genome of the commercially important snow crab, Chionoecetes opilio.</title>
        <authorList>
            <person name="Jeong J.-H."/>
            <person name="Ryu S."/>
        </authorList>
    </citation>
    <scope>NUCLEOTIDE SEQUENCE</scope>
    <source>
        <strain evidence="6">MADBK_172401_WGS</strain>
        <tissue evidence="6">Digestive gland</tissue>
    </source>
</reference>
<dbReference type="EMBL" id="JACEEZ010017228">
    <property type="protein sequence ID" value="KAG0717687.1"/>
    <property type="molecule type" value="Genomic_DNA"/>
</dbReference>